<reference evidence="2" key="1">
    <citation type="journal article" date="2024" name="Front. Bioeng. Biotechnol.">
        <title>Genome-scale model development and genomic sequencing of the oleaginous clade Lipomyces.</title>
        <authorList>
            <person name="Czajka J.J."/>
            <person name="Han Y."/>
            <person name="Kim J."/>
            <person name="Mondo S.J."/>
            <person name="Hofstad B.A."/>
            <person name="Robles A."/>
            <person name="Haridas S."/>
            <person name="Riley R."/>
            <person name="LaButti K."/>
            <person name="Pangilinan J."/>
            <person name="Andreopoulos W."/>
            <person name="Lipzen A."/>
            <person name="Yan J."/>
            <person name="Wang M."/>
            <person name="Ng V."/>
            <person name="Grigoriev I.V."/>
            <person name="Spatafora J.W."/>
            <person name="Magnuson J.K."/>
            <person name="Baker S.E."/>
            <person name="Pomraning K.R."/>
        </authorList>
    </citation>
    <scope>NUCLEOTIDE SEQUENCE [LARGE SCALE GENOMIC DNA]</scope>
    <source>
        <strain evidence="2">CBS 10300</strain>
    </source>
</reference>
<organism evidence="1 2">
    <name type="scientific">Lipomyces orientalis</name>
    <dbReference type="NCBI Taxonomy" id="1233043"/>
    <lineage>
        <taxon>Eukaryota</taxon>
        <taxon>Fungi</taxon>
        <taxon>Dikarya</taxon>
        <taxon>Ascomycota</taxon>
        <taxon>Saccharomycotina</taxon>
        <taxon>Lipomycetes</taxon>
        <taxon>Lipomycetales</taxon>
        <taxon>Lipomycetaceae</taxon>
        <taxon>Lipomyces</taxon>
    </lineage>
</organism>
<sequence length="510" mass="55179">MKSTTPNGGIRIMRRETPINDGSSDAKSEASSVTNDSGAGNSKDGSGSARIATTLEERTAAYEEARKRIFKDFPESSVSGSDEENDKDDEDGKGSSAGSGGSDRKTGASSAADDEDFPRRSQYVPSGTGYYHVHDRNTYAAPYAYNNGVAGMPMMTYSAPNTMAGTGNDHMYNQFDRPYVPTVATNTQPGYSVPRPPLPQQQYSPYMPQPQQQQYQQAGGSPYQQSLYGQSQPEFYGSMDGQNGQRRTFGQYQQTMQKQPFATQRPPYVPPTTPSAQQSAYPVGQSYPQYPQQQMPAQYTTGQQQFYMPPDQLQQAAAYKYAQPQFVRGYGANNHAYSTPPAQLPVGAAAAQPTVYQQMQNLSIRSTAHLQAGNSSTSLAGSTPINGTGPHGYMKYPHNQMTVQQKGYQFSPKQPYVQYGQKPSQYGQVPKQAPPLRSQSQPKTVPSDMARHTPSPATIEATIEATVDADCSGATPDDGEGADADSDGAPPSDPAKRNDDGKLDREPVAS</sequence>
<dbReference type="EMBL" id="MU970076">
    <property type="protein sequence ID" value="KAK9322485.1"/>
    <property type="molecule type" value="Genomic_DNA"/>
</dbReference>
<proteinExistence type="predicted"/>
<name>A0ACC3TP62_9ASCO</name>
<comment type="caution">
    <text evidence="1">The sequence shown here is derived from an EMBL/GenBank/DDBJ whole genome shotgun (WGS) entry which is preliminary data.</text>
</comment>
<evidence type="ECO:0000313" key="2">
    <source>
        <dbReference type="Proteomes" id="UP001489719"/>
    </source>
</evidence>
<gene>
    <name evidence="1" type="ORF">V1517DRAFT_134551</name>
</gene>
<dbReference type="Proteomes" id="UP001489719">
    <property type="component" value="Unassembled WGS sequence"/>
</dbReference>
<keyword evidence="2" id="KW-1185">Reference proteome</keyword>
<protein>
    <submittedName>
        <fullName evidence="1">Uncharacterized protein</fullName>
    </submittedName>
</protein>
<accession>A0ACC3TP62</accession>
<evidence type="ECO:0000313" key="1">
    <source>
        <dbReference type="EMBL" id="KAK9322485.1"/>
    </source>
</evidence>